<evidence type="ECO:0000313" key="19">
    <source>
        <dbReference type="Proteomes" id="UP000031338"/>
    </source>
</evidence>
<dbReference type="PANTHER" id="PTHR34848:SF1">
    <property type="entry name" value="BIFUNCTIONAL ADENOSYLCOBALAMIN BIOSYNTHESIS PROTEIN COBU"/>
    <property type="match status" value="1"/>
</dbReference>
<evidence type="ECO:0000256" key="3">
    <source>
        <dbReference type="ARBA" id="ARBA00001522"/>
    </source>
</evidence>
<feature type="binding site" evidence="16">
    <location>
        <begin position="8"/>
        <end position="15"/>
    </location>
    <ligand>
        <name>GTP</name>
        <dbReference type="ChEBI" id="CHEBI:37565"/>
    </ligand>
</feature>
<keyword evidence="12 14" id="KW-0067">ATP-binding</keyword>
<dbReference type="Gene3D" id="3.40.50.300">
    <property type="entry name" value="P-loop containing nucleotide triphosphate hydrolases"/>
    <property type="match status" value="1"/>
</dbReference>
<comment type="pathway">
    <text evidence="5 14">Cofactor biosynthesis; adenosylcobalamin biosynthesis; adenosylcobalamin from cob(II)yrinate a,c-diamide: step 6/7.</text>
</comment>
<dbReference type="Pfam" id="PF02283">
    <property type="entry name" value="CobU"/>
    <property type="match status" value="1"/>
</dbReference>
<dbReference type="PIRSF" id="PIRSF006135">
    <property type="entry name" value="CobU"/>
    <property type="match status" value="1"/>
</dbReference>
<accession>A0A0B9AF80</accession>
<dbReference type="EC" id="2.7.1.156" evidence="14"/>
<evidence type="ECO:0000313" key="17">
    <source>
        <dbReference type="EMBL" id="KHS49333.1"/>
    </source>
</evidence>
<dbReference type="SUPFAM" id="SSF52540">
    <property type="entry name" value="P-loop containing nucleoside triphosphate hydrolases"/>
    <property type="match status" value="1"/>
</dbReference>
<evidence type="ECO:0000256" key="10">
    <source>
        <dbReference type="ARBA" id="ARBA00022741"/>
    </source>
</evidence>
<comment type="pathway">
    <text evidence="6 14">Cofactor biosynthesis; adenosylcobalamin biosynthesis; adenosylcobalamin from cob(II)yrinate a,c-diamide: step 5/7.</text>
</comment>
<evidence type="ECO:0000256" key="7">
    <source>
        <dbReference type="ARBA" id="ARBA00007490"/>
    </source>
</evidence>
<evidence type="ECO:0000256" key="15">
    <source>
        <dbReference type="PIRSR" id="PIRSR006135-1"/>
    </source>
</evidence>
<proteinExistence type="inferred from homology"/>
<evidence type="ECO:0000313" key="18">
    <source>
        <dbReference type="EMBL" id="KHS49555.1"/>
    </source>
</evidence>
<evidence type="ECO:0000256" key="11">
    <source>
        <dbReference type="ARBA" id="ARBA00022777"/>
    </source>
</evidence>
<dbReference type="InterPro" id="IPR003203">
    <property type="entry name" value="CobU/CobP"/>
</dbReference>
<evidence type="ECO:0000256" key="16">
    <source>
        <dbReference type="PIRSR" id="PIRSR006135-2"/>
    </source>
</evidence>
<dbReference type="Proteomes" id="UP000031338">
    <property type="component" value="Unassembled WGS sequence"/>
</dbReference>
<evidence type="ECO:0000256" key="8">
    <source>
        <dbReference type="ARBA" id="ARBA00022573"/>
    </source>
</evidence>
<keyword evidence="11 14" id="KW-0418">Kinase</keyword>
<comment type="similarity">
    <text evidence="7 14">Belongs to the CobU/CobP family.</text>
</comment>
<evidence type="ECO:0000256" key="9">
    <source>
        <dbReference type="ARBA" id="ARBA00022679"/>
    </source>
</evidence>
<dbReference type="EMBL" id="JRVC01000001">
    <property type="protein sequence ID" value="KHS49333.1"/>
    <property type="molecule type" value="Genomic_DNA"/>
</dbReference>
<dbReference type="GO" id="GO:0005525">
    <property type="term" value="F:GTP binding"/>
    <property type="evidence" value="ECO:0007669"/>
    <property type="project" value="UniProtKB-UniRule"/>
</dbReference>
<keyword evidence="8 14" id="KW-0169">Cobalamin biosynthesis</keyword>
<evidence type="ECO:0000256" key="1">
    <source>
        <dbReference type="ARBA" id="ARBA00000312"/>
    </source>
</evidence>
<dbReference type="STRING" id="48936.NJ75_00036"/>
<keyword evidence="10 14" id="KW-0547">Nucleotide-binding</keyword>
<dbReference type="CDD" id="cd00544">
    <property type="entry name" value="CobU"/>
    <property type="match status" value="1"/>
</dbReference>
<dbReference type="EMBL" id="JRVC01000001">
    <property type="protein sequence ID" value="KHS49555.1"/>
    <property type="molecule type" value="Genomic_DNA"/>
</dbReference>
<keyword evidence="9 14" id="KW-0808">Transferase</keyword>
<dbReference type="GO" id="GO:0043752">
    <property type="term" value="F:adenosylcobinamide kinase activity"/>
    <property type="evidence" value="ECO:0007669"/>
    <property type="project" value="UniProtKB-EC"/>
</dbReference>
<dbReference type="InterPro" id="IPR027417">
    <property type="entry name" value="P-loop_NTPase"/>
</dbReference>
<dbReference type="NCBIfam" id="NF004469">
    <property type="entry name" value="PRK05800.1"/>
    <property type="match status" value="1"/>
</dbReference>
<dbReference type="GO" id="GO:0009236">
    <property type="term" value="P:cobalamin biosynthetic process"/>
    <property type="evidence" value="ECO:0007669"/>
    <property type="project" value="UniProtKB-UniRule"/>
</dbReference>
<dbReference type="RefSeq" id="WP_039330671.1">
    <property type="nucleotide sequence ID" value="NZ_JBNNWK010000023.1"/>
</dbReference>
<sequence length="168" mass="18426">MRSLFVIGGARSGKSRYAQARAEATGLSPVFIATAQAFDEEMRNRIVRHQADRGVEWETVEAPLKLAEAIELHASPDRVLLVDCLTLWVTNLLIGDHDIPAAVRTLIETITVAQGTLILVSNEVGLGIVPENQLARRFRDEAGFLHQRVAACANEVQLLCAGLNLQFK</sequence>
<reference evidence="17 19" key="1">
    <citation type="submission" date="2014-10" db="EMBL/GenBank/DDBJ databases">
        <title>Draft genome sequence of Novosphingobium subterraneum DSM 12447.</title>
        <authorList>
            <person name="Gan H.M."/>
            <person name="Gan H.Y."/>
            <person name="Savka M.A."/>
        </authorList>
    </citation>
    <scope>NUCLEOTIDE SEQUENCE [LARGE SCALE GENOMIC DNA]</scope>
    <source>
        <strain evidence="17 19">DSM 12447</strain>
    </source>
</reference>
<evidence type="ECO:0000256" key="6">
    <source>
        <dbReference type="ARBA" id="ARBA00005159"/>
    </source>
</evidence>
<comment type="catalytic activity">
    <reaction evidence="2 14">
        <text>adenosylcob(III)inamide phosphate + GTP + H(+) = adenosylcob(III)inamide-GDP + diphosphate</text>
        <dbReference type="Rhea" id="RHEA:22712"/>
        <dbReference type="ChEBI" id="CHEBI:15378"/>
        <dbReference type="ChEBI" id="CHEBI:33019"/>
        <dbReference type="ChEBI" id="CHEBI:37565"/>
        <dbReference type="ChEBI" id="CHEBI:58502"/>
        <dbReference type="ChEBI" id="CHEBI:60487"/>
        <dbReference type="EC" id="2.7.7.62"/>
    </reaction>
</comment>
<organism evidence="17 19">
    <name type="scientific">Novosphingobium subterraneum</name>
    <dbReference type="NCBI Taxonomy" id="48936"/>
    <lineage>
        <taxon>Bacteria</taxon>
        <taxon>Pseudomonadati</taxon>
        <taxon>Pseudomonadota</taxon>
        <taxon>Alphaproteobacteria</taxon>
        <taxon>Sphingomonadales</taxon>
        <taxon>Sphingomonadaceae</taxon>
        <taxon>Novosphingobium</taxon>
    </lineage>
</organism>
<dbReference type="GO" id="GO:0008820">
    <property type="term" value="F:cobinamide phosphate guanylyltransferase activity"/>
    <property type="evidence" value="ECO:0007669"/>
    <property type="project" value="UniProtKB-UniRule"/>
</dbReference>
<dbReference type="PANTHER" id="PTHR34848">
    <property type="match status" value="1"/>
</dbReference>
<dbReference type="AlphaFoldDB" id="A0A0B9AF80"/>
<name>A0A0B9AF80_9SPHN</name>
<keyword evidence="19" id="KW-1185">Reference proteome</keyword>
<feature type="binding site" evidence="16">
    <location>
        <begin position="33"/>
        <end position="35"/>
    </location>
    <ligand>
        <name>GTP</name>
        <dbReference type="ChEBI" id="CHEBI:37565"/>
    </ligand>
</feature>
<evidence type="ECO:0000256" key="2">
    <source>
        <dbReference type="ARBA" id="ARBA00000711"/>
    </source>
</evidence>
<evidence type="ECO:0000256" key="4">
    <source>
        <dbReference type="ARBA" id="ARBA00003889"/>
    </source>
</evidence>
<gene>
    <name evidence="17" type="ORF">NJ75_00036</name>
    <name evidence="18" type="ORF">NJ75_00258</name>
</gene>
<dbReference type="EC" id="2.7.7.62" evidence="14"/>
<evidence type="ECO:0000256" key="12">
    <source>
        <dbReference type="ARBA" id="ARBA00022840"/>
    </source>
</evidence>
<evidence type="ECO:0000256" key="5">
    <source>
        <dbReference type="ARBA" id="ARBA00004692"/>
    </source>
</evidence>
<dbReference type="GO" id="GO:0005524">
    <property type="term" value="F:ATP binding"/>
    <property type="evidence" value="ECO:0007669"/>
    <property type="project" value="UniProtKB-UniRule"/>
</dbReference>
<dbReference type="PATRIC" id="fig|48936.3.peg.264"/>
<feature type="binding site" evidence="16">
    <location>
        <position position="83"/>
    </location>
    <ligand>
        <name>GTP</name>
        <dbReference type="ChEBI" id="CHEBI:37565"/>
    </ligand>
</feature>
<keyword evidence="13 14" id="KW-0342">GTP-binding</keyword>
<dbReference type="UniPathway" id="UPA00148">
    <property type="reaction ID" value="UER00236"/>
</dbReference>
<feature type="active site" description="GMP-histidine intermediate" evidence="15">
    <location>
        <position position="49"/>
    </location>
</feature>
<evidence type="ECO:0000256" key="14">
    <source>
        <dbReference type="PIRNR" id="PIRNR006135"/>
    </source>
</evidence>
<feature type="binding site" evidence="16">
    <location>
        <position position="61"/>
    </location>
    <ligand>
        <name>GTP</name>
        <dbReference type="ChEBI" id="CHEBI:37565"/>
    </ligand>
</feature>
<comment type="catalytic activity">
    <reaction evidence="3">
        <text>adenosylcob(III)inamide + GTP = adenosylcob(III)inamide phosphate + GDP + H(+)</text>
        <dbReference type="Rhea" id="RHEA:15765"/>
        <dbReference type="ChEBI" id="CHEBI:2480"/>
        <dbReference type="ChEBI" id="CHEBI:15378"/>
        <dbReference type="ChEBI" id="CHEBI:37565"/>
        <dbReference type="ChEBI" id="CHEBI:58189"/>
        <dbReference type="ChEBI" id="CHEBI:58502"/>
        <dbReference type="EC" id="2.7.1.156"/>
    </reaction>
</comment>
<comment type="caution">
    <text evidence="17">The sequence shown here is derived from an EMBL/GenBank/DDBJ whole genome shotgun (WGS) entry which is preliminary data.</text>
</comment>
<protein>
    <recommendedName>
        <fullName evidence="14">Bifunctional adenosylcobalamin biosynthesis protein</fullName>
        <ecNumber evidence="14">2.7.1.156</ecNumber>
        <ecNumber evidence="14">2.7.7.62</ecNumber>
    </recommendedName>
</protein>
<evidence type="ECO:0000256" key="13">
    <source>
        <dbReference type="ARBA" id="ARBA00023134"/>
    </source>
</evidence>
<comment type="function">
    <text evidence="4 14">Catalyzes ATP-dependent phosphorylation of adenosylcobinamide and addition of GMP to adenosylcobinamide phosphate.</text>
</comment>
<comment type="catalytic activity">
    <reaction evidence="1 14">
        <text>adenosylcob(III)inamide + ATP = adenosylcob(III)inamide phosphate + ADP + H(+)</text>
        <dbReference type="Rhea" id="RHEA:15769"/>
        <dbReference type="ChEBI" id="CHEBI:2480"/>
        <dbReference type="ChEBI" id="CHEBI:15378"/>
        <dbReference type="ChEBI" id="CHEBI:30616"/>
        <dbReference type="ChEBI" id="CHEBI:58502"/>
        <dbReference type="ChEBI" id="CHEBI:456216"/>
        <dbReference type="EC" id="2.7.1.156"/>
    </reaction>
</comment>